<name>A0ABD2NFW9_9CUCU</name>
<feature type="chain" id="PRO_5044756446" description="Glycine zipper domain-containing protein" evidence="1">
    <location>
        <begin position="22"/>
        <end position="147"/>
    </location>
</feature>
<proteinExistence type="predicted"/>
<organism evidence="2 3">
    <name type="scientific">Cryptolaemus montrouzieri</name>
    <dbReference type="NCBI Taxonomy" id="559131"/>
    <lineage>
        <taxon>Eukaryota</taxon>
        <taxon>Metazoa</taxon>
        <taxon>Ecdysozoa</taxon>
        <taxon>Arthropoda</taxon>
        <taxon>Hexapoda</taxon>
        <taxon>Insecta</taxon>
        <taxon>Pterygota</taxon>
        <taxon>Neoptera</taxon>
        <taxon>Endopterygota</taxon>
        <taxon>Coleoptera</taxon>
        <taxon>Polyphaga</taxon>
        <taxon>Cucujiformia</taxon>
        <taxon>Coccinelloidea</taxon>
        <taxon>Coccinellidae</taxon>
        <taxon>Scymninae</taxon>
        <taxon>Scymnini</taxon>
        <taxon>Cryptolaemus</taxon>
    </lineage>
</organism>
<evidence type="ECO:0000256" key="1">
    <source>
        <dbReference type="SAM" id="SignalP"/>
    </source>
</evidence>
<comment type="caution">
    <text evidence="2">The sequence shown here is derived from an EMBL/GenBank/DDBJ whole genome shotgun (WGS) entry which is preliminary data.</text>
</comment>
<protein>
    <recommendedName>
        <fullName evidence="4">Glycine zipper domain-containing protein</fullName>
    </recommendedName>
</protein>
<gene>
    <name evidence="2" type="ORF">HHI36_012810</name>
</gene>
<evidence type="ECO:0000313" key="3">
    <source>
        <dbReference type="Proteomes" id="UP001516400"/>
    </source>
</evidence>
<sequence length="147" mass="15236">MTECSLLFVATVLLLFMGYSARVINDEEGVVMKNVKGLDDSSKIYRHKRQIGIGMGNEDADAMRDTLNYLFTRAKNNKKKVGHEIALGASGGAVGGAAVGSIAGPAGATLGAVKGAATGAIAGGFKAIVYDAIAESSKQKKRNEDEG</sequence>
<dbReference type="Proteomes" id="UP001516400">
    <property type="component" value="Unassembled WGS sequence"/>
</dbReference>
<dbReference type="AlphaFoldDB" id="A0ABD2NFW9"/>
<dbReference type="EMBL" id="JABFTP020000103">
    <property type="protein sequence ID" value="KAL3277464.1"/>
    <property type="molecule type" value="Genomic_DNA"/>
</dbReference>
<accession>A0ABD2NFW9</accession>
<keyword evidence="3" id="KW-1185">Reference proteome</keyword>
<keyword evidence="1" id="KW-0732">Signal</keyword>
<evidence type="ECO:0008006" key="4">
    <source>
        <dbReference type="Google" id="ProtNLM"/>
    </source>
</evidence>
<reference evidence="2 3" key="1">
    <citation type="journal article" date="2021" name="BMC Biol.">
        <title>Horizontally acquired antibacterial genes associated with adaptive radiation of ladybird beetles.</title>
        <authorList>
            <person name="Li H.S."/>
            <person name="Tang X.F."/>
            <person name="Huang Y.H."/>
            <person name="Xu Z.Y."/>
            <person name="Chen M.L."/>
            <person name="Du X.Y."/>
            <person name="Qiu B.Y."/>
            <person name="Chen P.T."/>
            <person name="Zhang W."/>
            <person name="Slipinski A."/>
            <person name="Escalona H.E."/>
            <person name="Waterhouse R.M."/>
            <person name="Zwick A."/>
            <person name="Pang H."/>
        </authorList>
    </citation>
    <scope>NUCLEOTIDE SEQUENCE [LARGE SCALE GENOMIC DNA]</scope>
    <source>
        <strain evidence="2">SYSU2018</strain>
    </source>
</reference>
<evidence type="ECO:0000313" key="2">
    <source>
        <dbReference type="EMBL" id="KAL3277464.1"/>
    </source>
</evidence>
<feature type="signal peptide" evidence="1">
    <location>
        <begin position="1"/>
        <end position="21"/>
    </location>
</feature>